<dbReference type="Proteomes" id="UP001524318">
    <property type="component" value="Unassembled WGS sequence"/>
</dbReference>
<dbReference type="RefSeq" id="WP_141001239.1">
    <property type="nucleotide sequence ID" value="NZ_JANCLV010000021.1"/>
</dbReference>
<reference evidence="1 2" key="1">
    <citation type="submission" date="2022-06" db="EMBL/GenBank/DDBJ databases">
        <title>Pseudarthrobacter sp. strain RMG13 Genome sequencing and assembly.</title>
        <authorList>
            <person name="Kim I."/>
        </authorList>
    </citation>
    <scope>NUCLEOTIDE SEQUENCE [LARGE SCALE GENOMIC DNA]</scope>
    <source>
        <strain evidence="1 2">RMG13</strain>
    </source>
</reference>
<sequence>MKLEDDLPTSTTPNQAQTNVHSFALWQPVDDWTVLTDQDVEVHTQGSVTDRGRVEAVMADGSLLWLIQDGPHSRRVVEQQPGTYIRRTWN</sequence>
<evidence type="ECO:0000313" key="1">
    <source>
        <dbReference type="EMBL" id="MCP9001889.1"/>
    </source>
</evidence>
<keyword evidence="2" id="KW-1185">Reference proteome</keyword>
<evidence type="ECO:0000313" key="2">
    <source>
        <dbReference type="Proteomes" id="UP001524318"/>
    </source>
</evidence>
<organism evidence="1 2">
    <name type="scientific">Pseudarthrobacter humi</name>
    <dbReference type="NCBI Taxonomy" id="2952523"/>
    <lineage>
        <taxon>Bacteria</taxon>
        <taxon>Bacillati</taxon>
        <taxon>Actinomycetota</taxon>
        <taxon>Actinomycetes</taxon>
        <taxon>Micrococcales</taxon>
        <taxon>Micrococcaceae</taxon>
        <taxon>Pseudarthrobacter</taxon>
    </lineage>
</organism>
<dbReference type="EMBL" id="JANCLV010000021">
    <property type="protein sequence ID" value="MCP9001889.1"/>
    <property type="molecule type" value="Genomic_DNA"/>
</dbReference>
<gene>
    <name evidence="1" type="ORF">NFC73_19470</name>
</gene>
<name>A0ABT1LVF9_9MICC</name>
<comment type="caution">
    <text evidence="1">The sequence shown here is derived from an EMBL/GenBank/DDBJ whole genome shotgun (WGS) entry which is preliminary data.</text>
</comment>
<proteinExistence type="predicted"/>
<protein>
    <submittedName>
        <fullName evidence="1">Uncharacterized protein</fullName>
    </submittedName>
</protein>
<accession>A0ABT1LVF9</accession>